<dbReference type="AlphaFoldDB" id="W4USE1"/>
<dbReference type="InterPro" id="IPR011110">
    <property type="entry name" value="Reg_prop"/>
</dbReference>
<dbReference type="Proteomes" id="UP000019131">
    <property type="component" value="Unassembled WGS sequence"/>
</dbReference>
<dbReference type="Pfam" id="PF07494">
    <property type="entry name" value="Reg_prop"/>
    <property type="match status" value="2"/>
</dbReference>
<comment type="caution">
    <text evidence="2">The sequence shown here is derived from an EMBL/GenBank/DDBJ whole genome shotgun (WGS) entry which is preliminary data.</text>
</comment>
<dbReference type="InterPro" id="IPR015943">
    <property type="entry name" value="WD40/YVTN_repeat-like_dom_sf"/>
</dbReference>
<evidence type="ECO:0000313" key="2">
    <source>
        <dbReference type="EMBL" id="GAE83871.1"/>
    </source>
</evidence>
<accession>W4USE1</accession>
<feature type="chain" id="PRO_5004851452" evidence="1">
    <location>
        <begin position="22"/>
        <end position="243"/>
    </location>
</feature>
<evidence type="ECO:0000313" key="3">
    <source>
        <dbReference type="Proteomes" id="UP000019131"/>
    </source>
</evidence>
<dbReference type="EMBL" id="BAIV01000011">
    <property type="protein sequence ID" value="GAE83871.1"/>
    <property type="molecule type" value="Genomic_DNA"/>
</dbReference>
<protein>
    <submittedName>
        <fullName evidence="2">Two-component system sensor histidine kinase/response</fullName>
    </submittedName>
</protein>
<reference evidence="2 3" key="1">
    <citation type="journal article" date="2014" name="Genome Announc.">
        <title>Draft Genome Sequence of Bacteroides reticulotermitis Strain JCM 10512T, Isolated from the Gut of a Termite.</title>
        <authorList>
            <person name="Yuki M."/>
            <person name="Oshima K."/>
            <person name="Suda W."/>
            <person name="Sakamoto M."/>
            <person name="Iida T."/>
            <person name="Hattori M."/>
            <person name="Ohkuma M."/>
        </authorList>
    </citation>
    <scope>NUCLEOTIDE SEQUENCE [LARGE SCALE GENOMIC DNA]</scope>
    <source>
        <strain evidence="2 3">JCM 10512</strain>
    </source>
</reference>
<dbReference type="STRING" id="1445607.JCM10512_2171"/>
<dbReference type="SUPFAM" id="SSF63829">
    <property type="entry name" value="Calcium-dependent phosphotriesterase"/>
    <property type="match status" value="1"/>
</dbReference>
<keyword evidence="2" id="KW-0808">Transferase</keyword>
<keyword evidence="3" id="KW-1185">Reference proteome</keyword>
<name>W4USE1_9BACE</name>
<keyword evidence="1" id="KW-0732">Signal</keyword>
<proteinExistence type="predicted"/>
<dbReference type="GO" id="GO:0016301">
    <property type="term" value="F:kinase activity"/>
    <property type="evidence" value="ECO:0007669"/>
    <property type="project" value="UniProtKB-KW"/>
</dbReference>
<gene>
    <name evidence="2" type="ORF">JCM10512_2171</name>
</gene>
<keyword evidence="2" id="KW-0418">Kinase</keyword>
<sequence>MKTRFLLLVLLGGLFPSALNASIIEDIHFSHIGLEEGLSHSTIFAINQDKEGNLWFATYDGVNKYDGYNFTVYRHQYTNSSSIGSDISRCITVDDDDRIWVGSREGLSLYNRRKDAFSNYYYKKNGVNAAVTSIVSIKKDWLMLGTAKGILLFDAKEERFLNDTLPSSLHILQPTTLIRQGDSVYIGVDDGLYIYTLSSRTLKKLVHMPAGVRIHAILCRCLIKYGWQLRARGCIYIIRNLKS</sequence>
<dbReference type="Gene3D" id="2.130.10.10">
    <property type="entry name" value="YVTN repeat-like/Quinoprotein amine dehydrogenase"/>
    <property type="match status" value="1"/>
</dbReference>
<evidence type="ECO:0000256" key="1">
    <source>
        <dbReference type="SAM" id="SignalP"/>
    </source>
</evidence>
<organism evidence="2 3">
    <name type="scientific">Bacteroides reticulotermitis JCM 10512</name>
    <dbReference type="NCBI Taxonomy" id="1445607"/>
    <lineage>
        <taxon>Bacteria</taxon>
        <taxon>Pseudomonadati</taxon>
        <taxon>Bacteroidota</taxon>
        <taxon>Bacteroidia</taxon>
        <taxon>Bacteroidales</taxon>
        <taxon>Bacteroidaceae</taxon>
        <taxon>Bacteroides</taxon>
    </lineage>
</organism>
<feature type="signal peptide" evidence="1">
    <location>
        <begin position="1"/>
        <end position="21"/>
    </location>
</feature>